<feature type="coiled-coil region" evidence="1">
    <location>
        <begin position="31"/>
        <end position="58"/>
    </location>
</feature>
<dbReference type="InParanoid" id="F2LTS8"/>
<protein>
    <submittedName>
        <fullName evidence="3">Uncharacterized protein</fullName>
    </submittedName>
</protein>
<keyword evidence="4" id="KW-1185">Reference proteome</keyword>
<gene>
    <name evidence="3" type="ordered locus">Hipma_1498</name>
</gene>
<accession>F2LTS8</accession>
<dbReference type="Pfam" id="PF19610">
    <property type="entry name" value="DUF6115"/>
    <property type="match status" value="1"/>
</dbReference>
<name>F2LTS8_HIPMA</name>
<reference evidence="4" key="2">
    <citation type="submission" date="2011-03" db="EMBL/GenBank/DDBJ databases">
        <title>The complete genome of Hippea maritima DSM 10411.</title>
        <authorList>
            <consortium name="US DOE Joint Genome Institute (JGI-PGF)"/>
            <person name="Lucas S."/>
            <person name="Copeland A."/>
            <person name="Lapidus A."/>
            <person name="Bruce D."/>
            <person name="Goodwin L."/>
            <person name="Pitluck S."/>
            <person name="Peters L."/>
            <person name="Kyrpides N."/>
            <person name="Mavromatis K."/>
            <person name="Pagani I."/>
            <person name="Ivanova N."/>
            <person name="Mikhailova N."/>
            <person name="Lu M."/>
            <person name="Detter J.C."/>
            <person name="Tapia R."/>
            <person name="Han C."/>
            <person name="Land M."/>
            <person name="Hauser L."/>
            <person name="Markowitz V."/>
            <person name="Cheng J.-F."/>
            <person name="Hugenholtz P."/>
            <person name="Woyke T."/>
            <person name="Wu D."/>
            <person name="Spring S."/>
            <person name="Schroeder M."/>
            <person name="Brambilla E."/>
            <person name="Klenk H.-P."/>
            <person name="Eisen J.A."/>
        </authorList>
    </citation>
    <scope>NUCLEOTIDE SEQUENCE [LARGE SCALE GENOMIC DNA]</scope>
    <source>
        <strain evidence="4">ATCC 700847 / DSM 10411 / MH2</strain>
    </source>
</reference>
<dbReference type="eggNOG" id="ENOG50319TN">
    <property type="taxonomic scope" value="Bacteria"/>
</dbReference>
<evidence type="ECO:0000256" key="2">
    <source>
        <dbReference type="SAM" id="Phobius"/>
    </source>
</evidence>
<organism evidence="3 4">
    <name type="scientific">Hippea maritima (strain ATCC 700847 / DSM 10411 / MH2)</name>
    <dbReference type="NCBI Taxonomy" id="760142"/>
    <lineage>
        <taxon>Bacteria</taxon>
        <taxon>Pseudomonadati</taxon>
        <taxon>Campylobacterota</taxon>
        <taxon>Desulfurellia</taxon>
        <taxon>Desulfurellales</taxon>
        <taxon>Hippeaceae</taxon>
        <taxon>Hippea</taxon>
    </lineage>
</organism>
<dbReference type="RefSeq" id="WP_013682483.1">
    <property type="nucleotide sequence ID" value="NC_015318.1"/>
</dbReference>
<reference evidence="3 4" key="1">
    <citation type="journal article" date="2011" name="Stand. Genomic Sci.">
        <title>Complete genome sequence of the thermophilic sulfur-reducer Hippea maritima type strain (MH(2)).</title>
        <authorList>
            <person name="Huntemann M."/>
            <person name="Lu M."/>
            <person name="Nolan M."/>
            <person name="Lapidus A."/>
            <person name="Lucas S."/>
            <person name="Hammon N."/>
            <person name="Deshpande S."/>
            <person name="Cheng J.F."/>
            <person name="Tapia R."/>
            <person name="Han C."/>
            <person name="Goodwin L."/>
            <person name="Pitluck S."/>
            <person name="Liolios K."/>
            <person name="Pagani I."/>
            <person name="Ivanova N."/>
            <person name="Ovchinikova G."/>
            <person name="Pati A."/>
            <person name="Chen A."/>
            <person name="Palaniappan K."/>
            <person name="Land M."/>
            <person name="Hauser L."/>
            <person name="Jeffries C.D."/>
            <person name="Detter J.C."/>
            <person name="Brambilla E.M."/>
            <person name="Rohde M."/>
            <person name="Spring S."/>
            <person name="Goker M."/>
            <person name="Woyke T."/>
            <person name="Bristow J."/>
            <person name="Eisen J.A."/>
            <person name="Markowitz V."/>
            <person name="Hugenholtz P."/>
            <person name="Kyrpides N.C."/>
            <person name="Klenk H.P."/>
            <person name="Mavromatis K."/>
        </authorList>
    </citation>
    <scope>NUCLEOTIDE SEQUENCE [LARGE SCALE GENOMIC DNA]</scope>
    <source>
        <strain evidence="4">ATCC 700847 / DSM 10411 / MH2</strain>
    </source>
</reference>
<keyword evidence="1" id="KW-0175">Coiled coil</keyword>
<keyword evidence="2" id="KW-0472">Membrane</keyword>
<evidence type="ECO:0000256" key="1">
    <source>
        <dbReference type="SAM" id="Coils"/>
    </source>
</evidence>
<dbReference type="OrthoDB" id="1682562at2"/>
<dbReference type="STRING" id="760142.Hipma_1498"/>
<proteinExistence type="predicted"/>
<dbReference type="Gene3D" id="1.10.10.10">
    <property type="entry name" value="Winged helix-like DNA-binding domain superfamily/Winged helix DNA-binding domain"/>
    <property type="match status" value="1"/>
</dbReference>
<dbReference type="Proteomes" id="UP000008139">
    <property type="component" value="Chromosome"/>
</dbReference>
<keyword evidence="2" id="KW-1133">Transmembrane helix</keyword>
<dbReference type="AlphaFoldDB" id="F2LTS8"/>
<dbReference type="InterPro" id="IPR036388">
    <property type="entry name" value="WH-like_DNA-bd_sf"/>
</dbReference>
<dbReference type="EMBL" id="CP002606">
    <property type="protein sequence ID" value="AEA34454.1"/>
    <property type="molecule type" value="Genomic_DNA"/>
</dbReference>
<dbReference type="HOGENOM" id="CLU_1882899_0_0_7"/>
<evidence type="ECO:0000313" key="4">
    <source>
        <dbReference type="Proteomes" id="UP000008139"/>
    </source>
</evidence>
<feature type="transmembrane region" description="Helical" evidence="2">
    <location>
        <begin position="6"/>
        <end position="26"/>
    </location>
</feature>
<evidence type="ECO:0000313" key="3">
    <source>
        <dbReference type="EMBL" id="AEA34454.1"/>
    </source>
</evidence>
<keyword evidence="2" id="KW-0812">Transmembrane</keyword>
<sequence>MNSEFWILQVIFDVGLVGYILLSRYYERKERDGLLKLIESLKNLVEKQKELLNIANLRITDHQDRLNRILDDIRKKNTLLTELLSTIKNKTYEEDVKFKIIRLKHEGKNIDEIAKQLNMSKGEVELIIKLYEGVD</sequence>
<dbReference type="InterPro" id="IPR046118">
    <property type="entry name" value="DUF6115"/>
</dbReference>
<dbReference type="KEGG" id="hmr:Hipma_1498"/>